<feature type="transmembrane region" description="Helical" evidence="5">
    <location>
        <begin position="104"/>
        <end position="124"/>
    </location>
</feature>
<dbReference type="Gene3D" id="3.40.30.10">
    <property type="entry name" value="Glutaredoxin"/>
    <property type="match status" value="1"/>
</dbReference>
<feature type="transmembrane region" description="Helical" evidence="5">
    <location>
        <begin position="38"/>
        <end position="55"/>
    </location>
</feature>
<evidence type="ECO:0000313" key="7">
    <source>
        <dbReference type="EMBL" id="NKE46324.1"/>
    </source>
</evidence>
<evidence type="ECO:0000256" key="4">
    <source>
        <dbReference type="ARBA" id="ARBA00023284"/>
    </source>
</evidence>
<dbReference type="InterPro" id="IPR001640">
    <property type="entry name" value="Lgt"/>
</dbReference>
<dbReference type="PANTHER" id="PTHR42852">
    <property type="entry name" value="THIOL:DISULFIDE INTERCHANGE PROTEIN DSBE"/>
    <property type="match status" value="1"/>
</dbReference>
<dbReference type="InterPro" id="IPR013766">
    <property type="entry name" value="Thioredoxin_domain"/>
</dbReference>
<evidence type="ECO:0000256" key="2">
    <source>
        <dbReference type="ARBA" id="ARBA00022748"/>
    </source>
</evidence>
<evidence type="ECO:0000256" key="3">
    <source>
        <dbReference type="ARBA" id="ARBA00023157"/>
    </source>
</evidence>
<dbReference type="SUPFAM" id="SSF52833">
    <property type="entry name" value="Thioredoxin-like"/>
    <property type="match status" value="1"/>
</dbReference>
<dbReference type="CDD" id="cd02966">
    <property type="entry name" value="TlpA_like_family"/>
    <property type="match status" value="1"/>
</dbReference>
<dbReference type="RefSeq" id="WP_168050822.1">
    <property type="nucleotide sequence ID" value="NZ_JAATJR010000004.1"/>
</dbReference>
<reference evidence="7 8" key="1">
    <citation type="submission" date="2020-03" db="EMBL/GenBank/DDBJ databases">
        <title>Roseomonas selenitidurans sp. nov. isolated from soil.</title>
        <authorList>
            <person name="Liu H."/>
        </authorList>
    </citation>
    <scope>NUCLEOTIDE SEQUENCE [LARGE SCALE GENOMIC DNA]</scope>
    <source>
        <strain evidence="7 8">JCM 15073</strain>
    </source>
</reference>
<sequence>MISIGPLVMAADRFAAILGIGAFLLVASVLAERREPRLGSWAMLAVVTGVAAARMGHVIEHAGSFAMEPLRAFAFWQGGFSFTWSVPVLAMVSLLRLRDTSARAWAVAPLAAGLLVWSTTLHLAEATAAPPRPLPALILPQMAGAPIDLGSTGGRPRMLNLWATWCPPCRREMPLLQEVARTTPGVDFLFVNQGEDRARIAAYLAQAGLNLPHVVLDSTSAVSRHFASRGLPATFFFDADGRMRHLHVGEVSREFLAGYLHDMAPAP</sequence>
<dbReference type="PROSITE" id="PS00194">
    <property type="entry name" value="THIOREDOXIN_1"/>
    <property type="match status" value="1"/>
</dbReference>
<keyword evidence="5" id="KW-0472">Membrane</keyword>
<keyword evidence="2" id="KW-0201">Cytochrome c-type biogenesis</keyword>
<dbReference type="PROSITE" id="PS51352">
    <property type="entry name" value="THIOREDOXIN_2"/>
    <property type="match status" value="1"/>
</dbReference>
<dbReference type="Proteomes" id="UP000765160">
    <property type="component" value="Unassembled WGS sequence"/>
</dbReference>
<evidence type="ECO:0000259" key="6">
    <source>
        <dbReference type="PROSITE" id="PS51352"/>
    </source>
</evidence>
<dbReference type="Pfam" id="PF01790">
    <property type="entry name" value="LGT"/>
    <property type="match status" value="1"/>
</dbReference>
<keyword evidence="5" id="KW-1133">Transmembrane helix</keyword>
<comment type="subcellular location">
    <subcellularLocation>
        <location evidence="1">Cell envelope</location>
    </subcellularLocation>
</comment>
<dbReference type="InterPro" id="IPR036249">
    <property type="entry name" value="Thioredoxin-like_sf"/>
</dbReference>
<gene>
    <name evidence="7" type="ORF">HB662_16185</name>
</gene>
<feature type="transmembrane region" description="Helical" evidence="5">
    <location>
        <begin position="75"/>
        <end position="97"/>
    </location>
</feature>
<feature type="transmembrane region" description="Helical" evidence="5">
    <location>
        <begin position="14"/>
        <end position="31"/>
    </location>
</feature>
<feature type="domain" description="Thioredoxin" evidence="6">
    <location>
        <begin position="128"/>
        <end position="265"/>
    </location>
</feature>
<dbReference type="InterPro" id="IPR017937">
    <property type="entry name" value="Thioredoxin_CS"/>
</dbReference>
<accession>A0ABX1F203</accession>
<organism evidence="7 8">
    <name type="scientific">Falsiroseomonas frigidaquae</name>
    <dbReference type="NCBI Taxonomy" id="487318"/>
    <lineage>
        <taxon>Bacteria</taxon>
        <taxon>Pseudomonadati</taxon>
        <taxon>Pseudomonadota</taxon>
        <taxon>Alphaproteobacteria</taxon>
        <taxon>Acetobacterales</taxon>
        <taxon>Roseomonadaceae</taxon>
        <taxon>Falsiroseomonas</taxon>
    </lineage>
</organism>
<name>A0ABX1F203_9PROT</name>
<keyword evidence="5" id="KW-0812">Transmembrane</keyword>
<comment type="caution">
    <text evidence="7">The sequence shown here is derived from an EMBL/GenBank/DDBJ whole genome shotgun (WGS) entry which is preliminary data.</text>
</comment>
<protein>
    <submittedName>
        <fullName evidence="7">TlpA family protein disulfide reductase</fullName>
    </submittedName>
</protein>
<evidence type="ECO:0000313" key="8">
    <source>
        <dbReference type="Proteomes" id="UP000765160"/>
    </source>
</evidence>
<keyword evidence="8" id="KW-1185">Reference proteome</keyword>
<dbReference type="Pfam" id="PF08534">
    <property type="entry name" value="Redoxin"/>
    <property type="match status" value="1"/>
</dbReference>
<dbReference type="PANTHER" id="PTHR42852:SF6">
    <property type="entry name" value="THIOL:DISULFIDE INTERCHANGE PROTEIN DSBE"/>
    <property type="match status" value="1"/>
</dbReference>
<proteinExistence type="predicted"/>
<dbReference type="InterPro" id="IPR013740">
    <property type="entry name" value="Redoxin"/>
</dbReference>
<evidence type="ECO:0000256" key="5">
    <source>
        <dbReference type="SAM" id="Phobius"/>
    </source>
</evidence>
<keyword evidence="3" id="KW-1015">Disulfide bond</keyword>
<dbReference type="InterPro" id="IPR050553">
    <property type="entry name" value="Thioredoxin_ResA/DsbE_sf"/>
</dbReference>
<dbReference type="EMBL" id="JAAVTX010000004">
    <property type="protein sequence ID" value="NKE46324.1"/>
    <property type="molecule type" value="Genomic_DNA"/>
</dbReference>
<evidence type="ECO:0000256" key="1">
    <source>
        <dbReference type="ARBA" id="ARBA00004196"/>
    </source>
</evidence>
<keyword evidence="4" id="KW-0676">Redox-active center</keyword>